<comment type="pathway">
    <text evidence="9">Phospholipid metabolism.</text>
</comment>
<dbReference type="InterPro" id="IPR004299">
    <property type="entry name" value="MBOAT_fam"/>
</dbReference>
<comment type="subcellular location">
    <subcellularLocation>
        <location evidence="1">Membrane</location>
        <topology evidence="1">Multi-pass membrane protein</topology>
    </subcellularLocation>
</comment>
<comment type="pathway">
    <text evidence="2">Lipid metabolism; phospholipid metabolism.</text>
</comment>
<protein>
    <recommendedName>
        <fullName evidence="10">Lysophospholipid acyltransferase 7</fullName>
    </recommendedName>
</protein>
<keyword evidence="6 12" id="KW-1133">Transmembrane helix</keyword>
<evidence type="ECO:0000256" key="12">
    <source>
        <dbReference type="SAM" id="Phobius"/>
    </source>
</evidence>
<feature type="transmembrane region" description="Helical" evidence="12">
    <location>
        <begin position="35"/>
        <end position="61"/>
    </location>
</feature>
<reference evidence="13" key="1">
    <citation type="submission" date="2021-12" db="EMBL/GenBank/DDBJ databases">
        <authorList>
            <person name="King R."/>
        </authorList>
    </citation>
    <scope>NUCLEOTIDE SEQUENCE</scope>
</reference>
<evidence type="ECO:0000313" key="14">
    <source>
        <dbReference type="Proteomes" id="UP001154114"/>
    </source>
</evidence>
<evidence type="ECO:0000256" key="5">
    <source>
        <dbReference type="ARBA" id="ARBA00022692"/>
    </source>
</evidence>
<dbReference type="GO" id="GO:0044233">
    <property type="term" value="C:mitochondria-associated endoplasmic reticulum membrane contact site"/>
    <property type="evidence" value="ECO:0007669"/>
    <property type="project" value="TreeGrafter"/>
</dbReference>
<dbReference type="OrthoDB" id="7663182at2759"/>
<evidence type="ECO:0000256" key="6">
    <source>
        <dbReference type="ARBA" id="ARBA00022989"/>
    </source>
</evidence>
<accession>A0A9P0BP05</accession>
<evidence type="ECO:0000313" key="13">
    <source>
        <dbReference type="EMBL" id="CAH0585680.1"/>
    </source>
</evidence>
<organism evidence="13 14">
    <name type="scientific">Chrysodeixis includens</name>
    <name type="common">Soybean looper</name>
    <name type="synonym">Pseudoplusia includens</name>
    <dbReference type="NCBI Taxonomy" id="689277"/>
    <lineage>
        <taxon>Eukaryota</taxon>
        <taxon>Metazoa</taxon>
        <taxon>Ecdysozoa</taxon>
        <taxon>Arthropoda</taxon>
        <taxon>Hexapoda</taxon>
        <taxon>Insecta</taxon>
        <taxon>Pterygota</taxon>
        <taxon>Neoptera</taxon>
        <taxon>Endopterygota</taxon>
        <taxon>Lepidoptera</taxon>
        <taxon>Glossata</taxon>
        <taxon>Ditrysia</taxon>
        <taxon>Noctuoidea</taxon>
        <taxon>Noctuidae</taxon>
        <taxon>Plusiinae</taxon>
        <taxon>Chrysodeixis</taxon>
    </lineage>
</organism>
<feature type="transmembrane region" description="Helical" evidence="12">
    <location>
        <begin position="438"/>
        <end position="458"/>
    </location>
</feature>
<sequence length="503" mass="58125">MCHFTDLIYYLSLLTCMSLGSYYKKIEDKEIKRNYGAGLGILITCLICGQYTVHSILMVWGNIVIIKCCDKRYMHHMSLAYTWIYLVYLRWNIDSTVYVLWLHQTISLRLVGLAFELCAPEKGSRPSSSSKVPSFRNTNLSIKSDHSKDAHPKTQQSSSEKTVTGAGKHSIPKMTGDYNSGSSEPSAIEIIAYAYYFIGLHKGPYYRWKTFNEHFRTPFGILGDCRIITEQKLKKAFICTIIFTLLQIKFPVSVYDENDFYVSYGTDFRYLYNIPQMLTYVLQYQMVMFLCSAVCTETGFGVYPTKTLPLPGHGPTTRFSLLDLAIAKEEVALQQEFNFAMLKSFENEKLVIGPRMRDTLRGWDMSIRYWFWAHTYKNIVSTSKEARSALSFLAWTIWCGPTIQQLIISSTLWVHLHLENEYGELYDTNLTMKMPWDIGFSIMRMFCLIYLTPCLILNDSSVVLHYYHSIFWVYHMVLFCLILGALCVNKDRYQSASSGNEDI</sequence>
<evidence type="ECO:0000256" key="7">
    <source>
        <dbReference type="ARBA" id="ARBA00023136"/>
    </source>
</evidence>
<evidence type="ECO:0000256" key="3">
    <source>
        <dbReference type="ARBA" id="ARBA00010323"/>
    </source>
</evidence>
<dbReference type="GO" id="GO:0030258">
    <property type="term" value="P:lipid modification"/>
    <property type="evidence" value="ECO:0007669"/>
    <property type="project" value="TreeGrafter"/>
</dbReference>
<dbReference type="AlphaFoldDB" id="A0A9P0BP05"/>
<keyword evidence="7 12" id="KW-0472">Membrane</keyword>
<evidence type="ECO:0000256" key="10">
    <source>
        <dbReference type="ARBA" id="ARBA00093678"/>
    </source>
</evidence>
<evidence type="ECO:0000256" key="1">
    <source>
        <dbReference type="ARBA" id="ARBA00004141"/>
    </source>
</evidence>
<proteinExistence type="inferred from homology"/>
<feature type="region of interest" description="Disordered" evidence="11">
    <location>
        <begin position="141"/>
        <end position="181"/>
    </location>
</feature>
<dbReference type="EMBL" id="LR824017">
    <property type="protein sequence ID" value="CAH0585680.1"/>
    <property type="molecule type" value="Genomic_DNA"/>
</dbReference>
<feature type="compositionally biased region" description="Basic and acidic residues" evidence="11">
    <location>
        <begin position="143"/>
        <end position="152"/>
    </location>
</feature>
<evidence type="ECO:0000256" key="9">
    <source>
        <dbReference type="ARBA" id="ARBA00025707"/>
    </source>
</evidence>
<dbReference type="GO" id="GO:0006661">
    <property type="term" value="P:phosphatidylinositol biosynthetic process"/>
    <property type="evidence" value="ECO:0007669"/>
    <property type="project" value="TreeGrafter"/>
</dbReference>
<dbReference type="PANTHER" id="PTHR13906">
    <property type="entry name" value="PORCUPINE"/>
    <property type="match status" value="1"/>
</dbReference>
<dbReference type="Pfam" id="PF03062">
    <property type="entry name" value="MBOAT"/>
    <property type="match status" value="1"/>
</dbReference>
<evidence type="ECO:0000256" key="11">
    <source>
        <dbReference type="SAM" id="MobiDB-lite"/>
    </source>
</evidence>
<name>A0A9P0BP05_CHRIL</name>
<evidence type="ECO:0000256" key="8">
    <source>
        <dbReference type="ARBA" id="ARBA00023315"/>
    </source>
</evidence>
<dbReference type="InterPro" id="IPR049941">
    <property type="entry name" value="LPLAT_7/PORCN-like"/>
</dbReference>
<evidence type="ECO:0000256" key="4">
    <source>
        <dbReference type="ARBA" id="ARBA00022679"/>
    </source>
</evidence>
<keyword evidence="5 12" id="KW-0812">Transmembrane</keyword>
<feature type="transmembrane region" description="Helical" evidence="12">
    <location>
        <begin position="470"/>
        <end position="488"/>
    </location>
</feature>
<gene>
    <name evidence="13" type="ORF">CINC_LOCUS2987</name>
</gene>
<feature type="transmembrane region" description="Helical" evidence="12">
    <location>
        <begin position="73"/>
        <end position="91"/>
    </location>
</feature>
<keyword evidence="4" id="KW-0808">Transferase</keyword>
<feature type="compositionally biased region" description="Polar residues" evidence="11">
    <location>
        <begin position="153"/>
        <end position="162"/>
    </location>
</feature>
<dbReference type="Proteomes" id="UP001154114">
    <property type="component" value="Chromosome 14"/>
</dbReference>
<dbReference type="GO" id="GO:0016020">
    <property type="term" value="C:membrane"/>
    <property type="evidence" value="ECO:0007669"/>
    <property type="project" value="UniProtKB-SubCell"/>
</dbReference>
<keyword evidence="14" id="KW-1185">Reference proteome</keyword>
<evidence type="ECO:0000256" key="2">
    <source>
        <dbReference type="ARBA" id="ARBA00005074"/>
    </source>
</evidence>
<dbReference type="PANTHER" id="PTHR13906:SF16">
    <property type="entry name" value="LYSOPHOSPHOLIPID ACYLTRANSFERASE 7"/>
    <property type="match status" value="1"/>
</dbReference>
<feature type="transmembrane region" description="Helical" evidence="12">
    <location>
        <begin position="7"/>
        <end position="23"/>
    </location>
</feature>
<keyword evidence="8" id="KW-0012">Acyltransferase</keyword>
<comment type="similarity">
    <text evidence="3">Belongs to the membrane-bound acyltransferase family.</text>
</comment>
<dbReference type="GO" id="GO:0071617">
    <property type="term" value="F:lysophospholipid acyltransferase activity"/>
    <property type="evidence" value="ECO:0007669"/>
    <property type="project" value="TreeGrafter"/>
</dbReference>